<organism evidence="2 3">
    <name type="scientific">Psychrosphaera saromensis</name>
    <dbReference type="NCBI Taxonomy" id="716813"/>
    <lineage>
        <taxon>Bacteria</taxon>
        <taxon>Pseudomonadati</taxon>
        <taxon>Pseudomonadota</taxon>
        <taxon>Gammaproteobacteria</taxon>
        <taxon>Alteromonadales</taxon>
        <taxon>Pseudoalteromonadaceae</taxon>
        <taxon>Psychrosphaera</taxon>
    </lineage>
</organism>
<feature type="transmembrane region" description="Helical" evidence="1">
    <location>
        <begin position="290"/>
        <end position="307"/>
    </location>
</feature>
<sequence>MAGASFFALFDDIALILDDVAAMTKVAAKKTAGVLGDDLAVNAEQVSGVKANRELPVVWAVAKGSFFNKALLVPAAILISIFANWLIVPLLIMGGLFLSFEGAEKIIEMMTHKTNKAEKHEALVSALNEPEVDIVQFEKDKIKGAIRTDFVLSAEIIIIALGTVANKTLMDQVLVLSVIAIVMTTGVYGLVALIVRMDDVGLAWQSLKPSNLFNKLRNKIGSGLLMFAPRLMQSLSWIGLVAMFLVGGGMLTHNMAWLHHISDFVLGFLPVGSSVTHTIVSVLLDGSYGIIAGLLVAGLLHLLAHILPAKTKA</sequence>
<feature type="transmembrane region" description="Helical" evidence="1">
    <location>
        <begin position="264"/>
        <end position="284"/>
    </location>
</feature>
<comment type="caution">
    <text evidence="2">The sequence shown here is derived from an EMBL/GenBank/DDBJ whole genome shotgun (WGS) entry which is preliminary data.</text>
</comment>
<reference evidence="2 3" key="1">
    <citation type="submission" date="2016-12" db="EMBL/GenBank/DDBJ databases">
        <title>Diversity of luminous bacteria.</title>
        <authorList>
            <person name="Yoshizawa S."/>
            <person name="Kogure K."/>
        </authorList>
    </citation>
    <scope>NUCLEOTIDE SEQUENCE [LARGE SCALE GENOMIC DNA]</scope>
    <source>
        <strain evidence="2 3">SA4-48</strain>
    </source>
</reference>
<feature type="transmembrane region" description="Helical" evidence="1">
    <location>
        <begin position="173"/>
        <end position="195"/>
    </location>
</feature>
<dbReference type="PIRSF" id="PIRSF016660">
    <property type="entry name" value="YedI"/>
    <property type="match status" value="1"/>
</dbReference>
<keyword evidence="1" id="KW-0472">Membrane</keyword>
<protein>
    <recommendedName>
        <fullName evidence="4">ABC transporter</fullName>
    </recommendedName>
</protein>
<proteinExistence type="predicted"/>
<dbReference type="OrthoDB" id="9814178at2"/>
<name>A0A2S7USB6_9GAMM</name>
<dbReference type="Pfam" id="PF05661">
    <property type="entry name" value="DUF808"/>
    <property type="match status" value="1"/>
</dbReference>
<feature type="transmembrane region" description="Helical" evidence="1">
    <location>
        <begin position="75"/>
        <end position="100"/>
    </location>
</feature>
<dbReference type="GO" id="GO:0005886">
    <property type="term" value="C:plasma membrane"/>
    <property type="evidence" value="ECO:0007669"/>
    <property type="project" value="TreeGrafter"/>
</dbReference>
<feature type="transmembrane region" description="Helical" evidence="1">
    <location>
        <begin position="234"/>
        <end position="252"/>
    </location>
</feature>
<gene>
    <name evidence="2" type="ORF">BTO11_01025</name>
</gene>
<dbReference type="EMBL" id="MSCH01000003">
    <property type="protein sequence ID" value="PQJ52372.1"/>
    <property type="molecule type" value="Genomic_DNA"/>
</dbReference>
<keyword evidence="3" id="KW-1185">Reference proteome</keyword>
<evidence type="ECO:0000313" key="2">
    <source>
        <dbReference type="EMBL" id="PQJ52372.1"/>
    </source>
</evidence>
<dbReference type="PANTHER" id="PTHR30503">
    <property type="entry name" value="INNER MEMBRANE PROTEIN YEDI"/>
    <property type="match status" value="1"/>
</dbReference>
<evidence type="ECO:0000313" key="3">
    <source>
        <dbReference type="Proteomes" id="UP000239007"/>
    </source>
</evidence>
<dbReference type="RefSeq" id="WP_105050831.1">
    <property type="nucleotide sequence ID" value="NZ_BMYG01000005.1"/>
</dbReference>
<dbReference type="AlphaFoldDB" id="A0A2S7USB6"/>
<evidence type="ECO:0000256" key="1">
    <source>
        <dbReference type="SAM" id="Phobius"/>
    </source>
</evidence>
<accession>A0A2S7USB6</accession>
<keyword evidence="1" id="KW-1133">Transmembrane helix</keyword>
<dbReference type="Proteomes" id="UP000239007">
    <property type="component" value="Unassembled WGS sequence"/>
</dbReference>
<dbReference type="PANTHER" id="PTHR30503:SF3">
    <property type="entry name" value="INNER MEMBRANE PROTEIN YEDI"/>
    <property type="match status" value="1"/>
</dbReference>
<evidence type="ECO:0008006" key="4">
    <source>
        <dbReference type="Google" id="ProtNLM"/>
    </source>
</evidence>
<keyword evidence="1" id="KW-0812">Transmembrane</keyword>
<dbReference type="InterPro" id="IPR008526">
    <property type="entry name" value="YedI"/>
</dbReference>